<dbReference type="SMART" id="SM01058">
    <property type="entry name" value="CarD_TRCF"/>
    <property type="match status" value="1"/>
</dbReference>
<gene>
    <name evidence="2" type="ORF">OCV99_00085</name>
</gene>
<sequence>MFETGNYVVCGQHGVCRVECMGPLKLTEVSGDRIYYTLSQVYSQSGVIYVPADSDKIIMRPVISREEAGRLIDEMEDMDMLWVENEKKREDVFKQALRSCDIREWVRIIKTLYARKQERLARGKKVTASDERFLHAAEENLYGELAVSLGKKKEEIEEYIINRIEKRKVDAVS</sequence>
<dbReference type="InterPro" id="IPR042215">
    <property type="entry name" value="CarD-like_C"/>
</dbReference>
<dbReference type="Pfam" id="PF21095">
    <property type="entry name" value="CarD_C"/>
    <property type="match status" value="1"/>
</dbReference>
<dbReference type="Proteomes" id="UP001652431">
    <property type="component" value="Unassembled WGS sequence"/>
</dbReference>
<accession>A0ABT2RHU5</accession>
<evidence type="ECO:0000313" key="2">
    <source>
        <dbReference type="EMBL" id="MCU6684965.1"/>
    </source>
</evidence>
<dbReference type="Gene3D" id="2.40.10.170">
    <property type="match status" value="1"/>
</dbReference>
<evidence type="ECO:0000313" key="3">
    <source>
        <dbReference type="Proteomes" id="UP001652431"/>
    </source>
</evidence>
<dbReference type="EMBL" id="JAOQJU010000001">
    <property type="protein sequence ID" value="MCU6684965.1"/>
    <property type="molecule type" value="Genomic_DNA"/>
</dbReference>
<feature type="domain" description="CarD-like/TRCF RNAP-interacting" evidence="1">
    <location>
        <begin position="1"/>
        <end position="113"/>
    </location>
</feature>
<dbReference type="RefSeq" id="WP_158367115.1">
    <property type="nucleotide sequence ID" value="NZ_JAOQJU010000001.1"/>
</dbReference>
<protein>
    <submittedName>
        <fullName evidence="2">CarD family transcriptional regulator</fullName>
    </submittedName>
</protein>
<reference evidence="2 3" key="1">
    <citation type="journal article" date="2021" name="ISME Commun">
        <title>Automated analysis of genomic sequences facilitates high-throughput and comprehensive description of bacteria.</title>
        <authorList>
            <person name="Hitch T.C.A."/>
        </authorList>
    </citation>
    <scope>NUCLEOTIDE SEQUENCE [LARGE SCALE GENOMIC DNA]</scope>
    <source>
        <strain evidence="2 3">Sanger_03</strain>
    </source>
</reference>
<dbReference type="SUPFAM" id="SSF141259">
    <property type="entry name" value="CarD-like"/>
    <property type="match status" value="1"/>
</dbReference>
<keyword evidence="3" id="KW-1185">Reference proteome</keyword>
<name>A0ABT2RHU5_9FIRM</name>
<comment type="caution">
    <text evidence="2">The sequence shown here is derived from an EMBL/GenBank/DDBJ whole genome shotgun (WGS) entry which is preliminary data.</text>
</comment>
<dbReference type="InterPro" id="IPR003711">
    <property type="entry name" value="CarD-like/TRCF_RID"/>
</dbReference>
<proteinExistence type="predicted"/>
<dbReference type="Pfam" id="PF02559">
    <property type="entry name" value="CarD_TRCF_RID"/>
    <property type="match status" value="1"/>
</dbReference>
<dbReference type="InterPro" id="IPR036101">
    <property type="entry name" value="CarD-like/TRCF_RID_sf"/>
</dbReference>
<organism evidence="2 3">
    <name type="scientific">Dorea acetigenes</name>
    <dbReference type="NCBI Taxonomy" id="2981787"/>
    <lineage>
        <taxon>Bacteria</taxon>
        <taxon>Bacillati</taxon>
        <taxon>Bacillota</taxon>
        <taxon>Clostridia</taxon>
        <taxon>Lachnospirales</taxon>
        <taxon>Lachnospiraceae</taxon>
        <taxon>Dorea</taxon>
    </lineage>
</organism>
<dbReference type="Gene3D" id="1.20.58.1290">
    <property type="entry name" value="CarD-like, C-terminal domain"/>
    <property type="match status" value="1"/>
</dbReference>
<dbReference type="InterPro" id="IPR048792">
    <property type="entry name" value="CarD_C"/>
</dbReference>
<evidence type="ECO:0000259" key="1">
    <source>
        <dbReference type="SMART" id="SM01058"/>
    </source>
</evidence>